<dbReference type="Proteomes" id="UP000326340">
    <property type="component" value="Unassembled WGS sequence"/>
</dbReference>
<dbReference type="AlphaFoldDB" id="A0A5Q4BLQ4"/>
<reference evidence="3 4" key="1">
    <citation type="journal article" date="2019" name="Sci. Rep.">
        <title>Colletotrichum shisoi sp. nov., an anthracnose pathogen of Perilla frutescens in Japan: molecular phylogenetic, morphological and genomic evidence.</title>
        <authorList>
            <person name="Gan P."/>
            <person name="Tsushima A."/>
            <person name="Hiroyama R."/>
            <person name="Narusaka M."/>
            <person name="Takano Y."/>
            <person name="Narusaka Y."/>
            <person name="Kawaradani M."/>
            <person name="Damm U."/>
            <person name="Shirasu K."/>
        </authorList>
    </citation>
    <scope>NUCLEOTIDE SEQUENCE [LARGE SCALE GENOMIC DNA]</scope>
    <source>
        <strain evidence="3 4">PG-2018a</strain>
    </source>
</reference>
<evidence type="ECO:0000256" key="1">
    <source>
        <dbReference type="SAM" id="Phobius"/>
    </source>
</evidence>
<evidence type="ECO:0000313" key="3">
    <source>
        <dbReference type="EMBL" id="TQN67577.1"/>
    </source>
</evidence>
<evidence type="ECO:0000256" key="2">
    <source>
        <dbReference type="SAM" id="SignalP"/>
    </source>
</evidence>
<keyword evidence="2" id="KW-0732">Signal</keyword>
<keyword evidence="1" id="KW-0812">Transmembrane</keyword>
<proteinExistence type="predicted"/>
<name>A0A5Q4BLQ4_9PEZI</name>
<dbReference type="EMBL" id="PUHP01000885">
    <property type="protein sequence ID" value="TQN67577.1"/>
    <property type="molecule type" value="Genomic_DNA"/>
</dbReference>
<evidence type="ECO:0000313" key="4">
    <source>
        <dbReference type="Proteomes" id="UP000326340"/>
    </source>
</evidence>
<keyword evidence="1" id="KW-0472">Membrane</keyword>
<protein>
    <submittedName>
        <fullName evidence="3">Uncharacterized protein</fullName>
    </submittedName>
</protein>
<organism evidence="3 4">
    <name type="scientific">Colletotrichum shisoi</name>
    <dbReference type="NCBI Taxonomy" id="2078593"/>
    <lineage>
        <taxon>Eukaryota</taxon>
        <taxon>Fungi</taxon>
        <taxon>Dikarya</taxon>
        <taxon>Ascomycota</taxon>
        <taxon>Pezizomycotina</taxon>
        <taxon>Sordariomycetes</taxon>
        <taxon>Hypocreomycetidae</taxon>
        <taxon>Glomerellales</taxon>
        <taxon>Glomerellaceae</taxon>
        <taxon>Colletotrichum</taxon>
        <taxon>Colletotrichum destructivum species complex</taxon>
    </lineage>
</organism>
<feature type="transmembrane region" description="Helical" evidence="1">
    <location>
        <begin position="58"/>
        <end position="79"/>
    </location>
</feature>
<keyword evidence="1" id="KW-1133">Transmembrane helix</keyword>
<accession>A0A5Q4BLQ4</accession>
<keyword evidence="4" id="KW-1185">Reference proteome</keyword>
<sequence length="113" mass="12133">MQFFNTIIVLASLAAAAPTASNMPAVRARQGTNLTINYPCGVNVLAVWNTGNFGSGDGGWAVSFSSANIVILILILICLQCEGENLNNLCESYQWKTSPPYWSVSLIPLCTSF</sequence>
<gene>
    <name evidence="3" type="ORF">CSHISOI_07863</name>
</gene>
<comment type="caution">
    <text evidence="3">The sequence shown here is derived from an EMBL/GenBank/DDBJ whole genome shotgun (WGS) entry which is preliminary data.</text>
</comment>
<feature type="signal peptide" evidence="2">
    <location>
        <begin position="1"/>
        <end position="16"/>
    </location>
</feature>
<feature type="chain" id="PRO_5025004521" evidence="2">
    <location>
        <begin position="17"/>
        <end position="113"/>
    </location>
</feature>